<dbReference type="PANTHER" id="PTHR34142:SF1">
    <property type="entry name" value="GLYCOSIDE HYDROLASE FAMILY 5 DOMAIN-CONTAINING PROTEIN"/>
    <property type="match status" value="1"/>
</dbReference>
<sequence>MMPTPSKVLPASVLLMVSLLTSSCNLFQPPAPNCTPKTTGATVPAGDYDPAASEKAFPDLLTTAARKPSQAGALQLVQQDCMVTLADSSGKPIQLRGMSTHGLQWYPEIVNDNAFKALANDWGSNVFRLALYVGEGGYATKPELKQKVIEGIDFAIANDMYVIVDWHVHAPGDPNADVYTNAKPLEFFKSIAQKYPNNKHIIYEVANEPNPGQAPGVSNDAEGWKKIKSYAEPIIKMLRDLGNKNIVIVGTPNWSQRPDLAADNPIKDSATLYTVHFYTGTHMPSTNLADRGNVMSNARYALEHGVGVFSTEWGVSEASGNNGPFLKEADVWLQFLNKHNISWVNWSLTNKAETSAAFLPFPNQTSLDPGADRLWTPSELTLSGEYVRARIKGTKYQPIDRTAFTEVAFNFDNDTTQGFALNPDSGVKGITVSAENKMLKLSPLSGSNDVSAGNFWANARFSADGTSQHPNLRGAKSMSMDVYVPAPTKVSVAAVPQSSKDGWTNPARAVIVNADQFVKQADGKYKATVTLSDEDAPNLKLIAEDETDNVLSNLILFIGTESQEANDTVWIDNITFSGDRVVVPVEHDPIGTATLPSTFEDSTRQGWDWAGESGVKTALKIQTANASKALSWDVIYPDVKPADGWASAPRLVLEKSNLTRGANKYLAFDLYLKPDRASKGTLSVNLAFGPPSLGYWAQASENVDIDLTTLGAMTKTADGLYRIAGKFDLDKINDNKVIAADTVLGKITLVVADVNSDYAGKMFLDNVRFTNEP</sequence>
<keyword evidence="2" id="KW-0326">Glycosidase</keyword>
<dbReference type="Gene3D" id="3.20.20.80">
    <property type="entry name" value="Glycosidases"/>
    <property type="match status" value="1"/>
</dbReference>
<evidence type="ECO:0000313" key="7">
    <source>
        <dbReference type="Proteomes" id="UP000321306"/>
    </source>
</evidence>
<evidence type="ECO:0000259" key="5">
    <source>
        <dbReference type="Pfam" id="PF03424"/>
    </source>
</evidence>
<dbReference type="Pfam" id="PF03424">
    <property type="entry name" value="CBM_17_28"/>
    <property type="match status" value="2"/>
</dbReference>
<evidence type="ECO:0000256" key="3">
    <source>
        <dbReference type="SAM" id="SignalP"/>
    </source>
</evidence>
<dbReference type="Proteomes" id="UP000321306">
    <property type="component" value="Unassembled WGS sequence"/>
</dbReference>
<dbReference type="EMBL" id="BJXB01000007">
    <property type="protein sequence ID" value="GEM46240.1"/>
    <property type="molecule type" value="Genomic_DNA"/>
</dbReference>
<dbReference type="RefSeq" id="WP_246130614.1">
    <property type="nucleotide sequence ID" value="NZ_BJXB01000007.1"/>
</dbReference>
<feature type="chain" id="PRO_5021743260" description="Cellulase" evidence="3">
    <location>
        <begin position="27"/>
        <end position="773"/>
    </location>
</feature>
<reference evidence="6 7" key="1">
    <citation type="submission" date="2019-07" db="EMBL/GenBank/DDBJ databases">
        <title>Whole genome shotgun sequence of Deinococcus cellulosilyticus NBRC 106333.</title>
        <authorList>
            <person name="Hosoyama A."/>
            <person name="Uohara A."/>
            <person name="Ohji S."/>
            <person name="Ichikawa N."/>
        </authorList>
    </citation>
    <scope>NUCLEOTIDE SEQUENCE [LARGE SCALE GENOMIC DNA]</scope>
    <source>
        <strain evidence="6 7">NBRC 106333</strain>
    </source>
</reference>
<comment type="caution">
    <text evidence="6">The sequence shown here is derived from an EMBL/GenBank/DDBJ whole genome shotgun (WGS) entry which is preliminary data.</text>
</comment>
<dbReference type="InterPro" id="IPR018087">
    <property type="entry name" value="Glyco_hydro_5_CS"/>
</dbReference>
<dbReference type="Pfam" id="PF00150">
    <property type="entry name" value="Cellulase"/>
    <property type="match status" value="1"/>
</dbReference>
<dbReference type="Gene3D" id="2.60.120.260">
    <property type="entry name" value="Galactose-binding domain-like"/>
    <property type="match status" value="2"/>
</dbReference>
<dbReference type="InterPro" id="IPR001547">
    <property type="entry name" value="Glyco_hydro_5"/>
</dbReference>
<feature type="domain" description="Carbohydrate binding module family 17/28" evidence="5">
    <location>
        <begin position="594"/>
        <end position="769"/>
    </location>
</feature>
<dbReference type="PROSITE" id="PS51257">
    <property type="entry name" value="PROKAR_LIPOPROTEIN"/>
    <property type="match status" value="1"/>
</dbReference>
<keyword evidence="7" id="KW-1185">Reference proteome</keyword>
<evidence type="ECO:0000313" key="6">
    <source>
        <dbReference type="EMBL" id="GEM46240.1"/>
    </source>
</evidence>
<feature type="domain" description="Carbohydrate binding module family 17/28" evidence="5">
    <location>
        <begin position="407"/>
        <end position="576"/>
    </location>
</feature>
<feature type="domain" description="Glycoside hydrolase family 5" evidence="4">
    <location>
        <begin position="87"/>
        <end position="351"/>
    </location>
</feature>
<keyword evidence="1" id="KW-0378">Hydrolase</keyword>
<dbReference type="SUPFAM" id="SSF51445">
    <property type="entry name" value="(Trans)glycosidases"/>
    <property type="match status" value="1"/>
</dbReference>
<dbReference type="GO" id="GO:0008810">
    <property type="term" value="F:cellulase activity"/>
    <property type="evidence" value="ECO:0007669"/>
    <property type="project" value="InterPro"/>
</dbReference>
<evidence type="ECO:0000259" key="4">
    <source>
        <dbReference type="Pfam" id="PF00150"/>
    </source>
</evidence>
<organism evidence="6 7">
    <name type="scientific">Deinococcus cellulosilyticus (strain DSM 18568 / NBRC 106333 / KACC 11606 / 5516J-15)</name>
    <dbReference type="NCBI Taxonomy" id="1223518"/>
    <lineage>
        <taxon>Bacteria</taxon>
        <taxon>Thermotogati</taxon>
        <taxon>Deinococcota</taxon>
        <taxon>Deinococci</taxon>
        <taxon>Deinococcales</taxon>
        <taxon>Deinococcaceae</taxon>
        <taxon>Deinococcus</taxon>
    </lineage>
</organism>
<dbReference type="PANTHER" id="PTHR34142">
    <property type="entry name" value="ENDO-BETA-1,4-GLUCANASE A"/>
    <property type="match status" value="1"/>
</dbReference>
<keyword evidence="3" id="KW-0732">Signal</keyword>
<evidence type="ECO:0000256" key="1">
    <source>
        <dbReference type="ARBA" id="ARBA00022801"/>
    </source>
</evidence>
<gene>
    <name evidence="6" type="ORF">DC3_18750</name>
</gene>
<dbReference type="InterPro" id="IPR017853">
    <property type="entry name" value="GH"/>
</dbReference>
<dbReference type="InterPro" id="IPR008979">
    <property type="entry name" value="Galactose-bd-like_sf"/>
</dbReference>
<dbReference type="AlphaFoldDB" id="A0A511N037"/>
<evidence type="ECO:0008006" key="8">
    <source>
        <dbReference type="Google" id="ProtNLM"/>
    </source>
</evidence>
<name>A0A511N037_DEIC1</name>
<dbReference type="InterPro" id="IPR005086">
    <property type="entry name" value="CBM17/28"/>
</dbReference>
<dbReference type="PROSITE" id="PS00659">
    <property type="entry name" value="GLYCOSYL_HYDROL_F5"/>
    <property type="match status" value="1"/>
</dbReference>
<dbReference type="SUPFAM" id="SSF49785">
    <property type="entry name" value="Galactose-binding domain-like"/>
    <property type="match status" value="2"/>
</dbReference>
<feature type="signal peptide" evidence="3">
    <location>
        <begin position="1"/>
        <end position="26"/>
    </location>
</feature>
<accession>A0A511N037</accession>
<dbReference type="SMR" id="A0A511N037"/>
<protein>
    <recommendedName>
        <fullName evidence="8">Cellulase</fullName>
    </recommendedName>
</protein>
<proteinExistence type="predicted"/>
<evidence type="ECO:0000256" key="2">
    <source>
        <dbReference type="ARBA" id="ARBA00023295"/>
    </source>
</evidence>
<dbReference type="GO" id="GO:0030245">
    <property type="term" value="P:cellulose catabolic process"/>
    <property type="evidence" value="ECO:0007669"/>
    <property type="project" value="InterPro"/>
</dbReference>